<reference evidence="3 4" key="1">
    <citation type="journal article" date="2019" name="Appl. Microbiol. Biotechnol.">
        <title>Genome sequence of Isaria javanica and comparative genome analysis insights into family S53 peptidase evolution in fungal entomopathogens.</title>
        <authorList>
            <person name="Lin R."/>
            <person name="Zhang X."/>
            <person name="Xin B."/>
            <person name="Zou M."/>
            <person name="Gao Y."/>
            <person name="Qin F."/>
            <person name="Hu Q."/>
            <person name="Xie B."/>
            <person name="Cheng X."/>
        </authorList>
    </citation>
    <scope>NUCLEOTIDE SEQUENCE [LARGE SCALE GENOMIC DNA]</scope>
    <source>
        <strain evidence="3 4">IJ1G</strain>
    </source>
</reference>
<dbReference type="SUPFAM" id="SSF103481">
    <property type="entry name" value="Multidrug resistance efflux transporter EmrE"/>
    <property type="match status" value="1"/>
</dbReference>
<feature type="region of interest" description="Disordered" evidence="1">
    <location>
        <begin position="1"/>
        <end position="37"/>
    </location>
</feature>
<dbReference type="InterPro" id="IPR039632">
    <property type="entry name" value="TMEM42"/>
</dbReference>
<dbReference type="InterPro" id="IPR037185">
    <property type="entry name" value="EmrE-like"/>
</dbReference>
<keyword evidence="2" id="KW-1133">Transmembrane helix</keyword>
<dbReference type="STRING" id="43265.A0A545V3C0"/>
<evidence type="ECO:0000256" key="2">
    <source>
        <dbReference type="SAM" id="Phobius"/>
    </source>
</evidence>
<dbReference type="PANTHER" id="PTHR31965">
    <property type="entry name" value="TRANSMEMBRANE PROTEIN 42"/>
    <property type="match status" value="1"/>
</dbReference>
<keyword evidence="2" id="KW-0472">Membrane</keyword>
<accession>A0A545V3C0</accession>
<gene>
    <name evidence="3" type="ORF">IF1G_04787</name>
</gene>
<organism evidence="3 4">
    <name type="scientific">Cordyceps javanica</name>
    <dbReference type="NCBI Taxonomy" id="43265"/>
    <lineage>
        <taxon>Eukaryota</taxon>
        <taxon>Fungi</taxon>
        <taxon>Dikarya</taxon>
        <taxon>Ascomycota</taxon>
        <taxon>Pezizomycotina</taxon>
        <taxon>Sordariomycetes</taxon>
        <taxon>Hypocreomycetidae</taxon>
        <taxon>Hypocreales</taxon>
        <taxon>Cordycipitaceae</taxon>
        <taxon>Cordyceps</taxon>
    </lineage>
</organism>
<feature type="transmembrane region" description="Helical" evidence="2">
    <location>
        <begin position="49"/>
        <end position="67"/>
    </location>
</feature>
<evidence type="ECO:0000313" key="3">
    <source>
        <dbReference type="EMBL" id="TQV96204.1"/>
    </source>
</evidence>
<dbReference type="EMBL" id="SPUK01000006">
    <property type="protein sequence ID" value="TQV96204.1"/>
    <property type="molecule type" value="Genomic_DNA"/>
</dbReference>
<evidence type="ECO:0000256" key="1">
    <source>
        <dbReference type="SAM" id="MobiDB-lite"/>
    </source>
</evidence>
<protein>
    <submittedName>
        <fullName evidence="3">Transmembrane protein 42</fullName>
    </submittedName>
</protein>
<dbReference type="Proteomes" id="UP000315783">
    <property type="component" value="Unassembled WGS sequence"/>
</dbReference>
<evidence type="ECO:0000313" key="4">
    <source>
        <dbReference type="Proteomes" id="UP000315783"/>
    </source>
</evidence>
<dbReference type="AlphaFoldDB" id="A0A545V3C0"/>
<sequence length="225" mass="24134">MVRQRRKLAPDTIASEKPTAARAEPRMTGARAATEEPATAVQWSTRTQWIFFAIASGVCAAFNGAFAKLTTTELTTRLSNGISNLVGLSEYENIVEYAVRAMFFVLNLVFNGVMWSLFTTALARGTSATQVSIMNTSTNFIVTALLGIAVFSERLPPLWWAGASLLVVGNVIAGRKNDGEESVSASATLEAEPLIVQSGLDAAEEAEEAAYKDADDLDIPDLPVQ</sequence>
<name>A0A545V3C0_9HYPO</name>
<comment type="caution">
    <text evidence="3">The sequence shown here is derived from an EMBL/GenBank/DDBJ whole genome shotgun (WGS) entry which is preliminary data.</text>
</comment>
<feature type="transmembrane region" description="Helical" evidence="2">
    <location>
        <begin position="157"/>
        <end position="174"/>
    </location>
</feature>
<dbReference type="OrthoDB" id="5854584at2759"/>
<dbReference type="PANTHER" id="PTHR31965:SF1">
    <property type="entry name" value="TRANSMEMBRANE PROTEIN 42"/>
    <property type="match status" value="1"/>
</dbReference>
<keyword evidence="2 3" id="KW-0812">Transmembrane</keyword>
<proteinExistence type="predicted"/>
<keyword evidence="4" id="KW-1185">Reference proteome</keyword>
<feature type="transmembrane region" description="Helical" evidence="2">
    <location>
        <begin position="97"/>
        <end position="119"/>
    </location>
</feature>
<feature type="transmembrane region" description="Helical" evidence="2">
    <location>
        <begin position="131"/>
        <end position="151"/>
    </location>
</feature>